<name>A0A1Y2B593_9TREE</name>
<gene>
    <name evidence="4" type="ORF">BCR39DRAFT_530546</name>
</gene>
<evidence type="ECO:0000256" key="3">
    <source>
        <dbReference type="SAM" id="MobiDB-lite"/>
    </source>
</evidence>
<dbReference type="Proteomes" id="UP000193986">
    <property type="component" value="Unassembled WGS sequence"/>
</dbReference>
<sequence>MPRPTRAQKEARSAAGASSNPKTKSDGGKKKGFQTKPARAPKDAYLGKARKIKADLIQRAKMKKQYAKVLKEEGMTSTRLARGIPVAENNNDDDDDDEGEKSIDNGGEPSRLSNVDLGSDKPWSRKGKGRRATGEDREPLPPTAAGRTRALSPSAIGHPEPLANESLRTMKKEAFSKYHPNRRPDGMVNGGFGAGRGKGQPNMGARMGVLLEKIRRDRTS</sequence>
<dbReference type="STRING" id="71784.A0A1Y2B593"/>
<keyword evidence="5" id="KW-1185">Reference proteome</keyword>
<protein>
    <recommendedName>
        <fullName evidence="2">rRNA-processing protein FYV7</fullName>
    </recommendedName>
</protein>
<dbReference type="EMBL" id="MCFC01000022">
    <property type="protein sequence ID" value="ORY30001.1"/>
    <property type="molecule type" value="Genomic_DNA"/>
</dbReference>
<accession>A0A1Y2B593</accession>
<feature type="region of interest" description="Disordered" evidence="3">
    <location>
        <begin position="70"/>
        <end position="220"/>
    </location>
</feature>
<dbReference type="InParanoid" id="A0A1Y2B593"/>
<comment type="caution">
    <text evidence="4">The sequence shown here is derived from an EMBL/GenBank/DDBJ whole genome shotgun (WGS) entry which is preliminary data.</text>
</comment>
<dbReference type="PANTHER" id="PTHR41805">
    <property type="entry name" value="EXPRESSED PROTEIN"/>
    <property type="match status" value="1"/>
</dbReference>
<evidence type="ECO:0000256" key="2">
    <source>
        <dbReference type="ARBA" id="ARBA00018780"/>
    </source>
</evidence>
<comment type="similarity">
    <text evidence="1">Belongs to the FYV7 family.</text>
</comment>
<dbReference type="AlphaFoldDB" id="A0A1Y2B593"/>
<organism evidence="4 5">
    <name type="scientific">Naematelia encephala</name>
    <dbReference type="NCBI Taxonomy" id="71784"/>
    <lineage>
        <taxon>Eukaryota</taxon>
        <taxon>Fungi</taxon>
        <taxon>Dikarya</taxon>
        <taxon>Basidiomycota</taxon>
        <taxon>Agaricomycotina</taxon>
        <taxon>Tremellomycetes</taxon>
        <taxon>Tremellales</taxon>
        <taxon>Naemateliaceae</taxon>
        <taxon>Naematelia</taxon>
    </lineage>
</organism>
<dbReference type="Pfam" id="PF08524">
    <property type="entry name" value="rRNA_processing"/>
    <property type="match status" value="1"/>
</dbReference>
<proteinExistence type="inferred from homology"/>
<reference evidence="4 5" key="1">
    <citation type="submission" date="2016-07" db="EMBL/GenBank/DDBJ databases">
        <title>Pervasive Adenine N6-methylation of Active Genes in Fungi.</title>
        <authorList>
            <consortium name="DOE Joint Genome Institute"/>
            <person name="Mondo S.J."/>
            <person name="Dannebaum R.O."/>
            <person name="Kuo R.C."/>
            <person name="Labutti K."/>
            <person name="Haridas S."/>
            <person name="Kuo A."/>
            <person name="Salamov A."/>
            <person name="Ahrendt S.R."/>
            <person name="Lipzen A."/>
            <person name="Sullivan W."/>
            <person name="Andreopoulos W.B."/>
            <person name="Clum A."/>
            <person name="Lindquist E."/>
            <person name="Daum C."/>
            <person name="Ramamoorthy G.K."/>
            <person name="Gryganskyi A."/>
            <person name="Culley D."/>
            <person name="Magnuson J.K."/>
            <person name="James T.Y."/>
            <person name="O'Malley M.A."/>
            <person name="Stajich J.E."/>
            <person name="Spatafora J.W."/>
            <person name="Visel A."/>
            <person name="Grigoriev I.V."/>
        </authorList>
    </citation>
    <scope>NUCLEOTIDE SEQUENCE [LARGE SCALE GENOMIC DNA]</scope>
    <source>
        <strain evidence="4 5">68-887.2</strain>
    </source>
</reference>
<dbReference type="OrthoDB" id="2135053at2759"/>
<evidence type="ECO:0000313" key="5">
    <source>
        <dbReference type="Proteomes" id="UP000193986"/>
    </source>
</evidence>
<dbReference type="InterPro" id="IPR013730">
    <property type="entry name" value="Fyv7/TAP26"/>
</dbReference>
<feature type="region of interest" description="Disordered" evidence="3">
    <location>
        <begin position="1"/>
        <end position="48"/>
    </location>
</feature>
<feature type="compositionally biased region" description="Gly residues" evidence="3">
    <location>
        <begin position="188"/>
        <end position="198"/>
    </location>
</feature>
<evidence type="ECO:0000313" key="4">
    <source>
        <dbReference type="EMBL" id="ORY30001.1"/>
    </source>
</evidence>
<feature type="compositionally biased region" description="Acidic residues" evidence="3">
    <location>
        <begin position="90"/>
        <end position="99"/>
    </location>
</feature>
<evidence type="ECO:0000256" key="1">
    <source>
        <dbReference type="ARBA" id="ARBA00006800"/>
    </source>
</evidence>
<dbReference type="PANTHER" id="PTHR41805:SF1">
    <property type="entry name" value="RRNA-PROCESSING PROTEIN FYV7"/>
    <property type="match status" value="1"/>
</dbReference>